<dbReference type="EMBL" id="AP023367">
    <property type="protein sequence ID" value="BCJ93755.1"/>
    <property type="molecule type" value="Genomic_DNA"/>
</dbReference>
<dbReference type="InterPro" id="IPR046665">
    <property type="entry name" value="DUF6774"/>
</dbReference>
<protein>
    <recommendedName>
        <fullName evidence="1">DUF6774 domain-containing protein</fullName>
    </recommendedName>
</protein>
<evidence type="ECO:0000313" key="2">
    <source>
        <dbReference type="EMBL" id="BCJ93755.1"/>
    </source>
</evidence>
<dbReference type="RefSeq" id="WP_184092436.1">
    <property type="nucleotide sequence ID" value="NZ_AP023367.1"/>
</dbReference>
<evidence type="ECO:0000313" key="3">
    <source>
        <dbReference type="Proteomes" id="UP000515561"/>
    </source>
</evidence>
<evidence type="ECO:0000259" key="1">
    <source>
        <dbReference type="Pfam" id="PF20564"/>
    </source>
</evidence>
<name>A0A6S6R2K8_9FIRM</name>
<organism evidence="2 3">
    <name type="scientific">Anaerocolumna cellulosilytica</name>
    <dbReference type="NCBI Taxonomy" id="433286"/>
    <lineage>
        <taxon>Bacteria</taxon>
        <taxon>Bacillati</taxon>
        <taxon>Bacillota</taxon>
        <taxon>Clostridia</taxon>
        <taxon>Lachnospirales</taxon>
        <taxon>Lachnospiraceae</taxon>
        <taxon>Anaerocolumna</taxon>
    </lineage>
</organism>
<dbReference type="Pfam" id="PF20564">
    <property type="entry name" value="DUF6774"/>
    <property type="match status" value="1"/>
</dbReference>
<dbReference type="KEGG" id="acel:acsn021_13240"/>
<accession>A0A6S6R2K8</accession>
<feature type="domain" description="DUF6774" evidence="1">
    <location>
        <begin position="23"/>
        <end position="50"/>
    </location>
</feature>
<gene>
    <name evidence="2" type="ORF">acsn021_13240</name>
</gene>
<dbReference type="AlphaFoldDB" id="A0A6S6R2K8"/>
<proteinExistence type="predicted"/>
<sequence>MCPEELTLFATSLAIAIAKDRTTDEIDLTAVILSQIASSLATISIQRQQCEGKKGFDVEEGTDSGNTSSIIITS</sequence>
<reference evidence="2 3" key="1">
    <citation type="journal article" date="2016" name="Int. J. Syst. Evol. Microbiol.">
        <title>Descriptions of Anaerotaenia torta gen. nov., sp. nov. and Anaerocolumna cellulosilytica gen. nov., sp. nov. isolated from a methanogenic reactor of cattle waste.</title>
        <authorList>
            <person name="Uek A."/>
            <person name="Ohtaki Y."/>
            <person name="Kaku N."/>
            <person name="Ueki K."/>
        </authorList>
    </citation>
    <scope>NUCLEOTIDE SEQUENCE [LARGE SCALE GENOMIC DNA]</scope>
    <source>
        <strain evidence="2 3">SN021</strain>
    </source>
</reference>
<dbReference type="Proteomes" id="UP000515561">
    <property type="component" value="Chromosome"/>
</dbReference>
<keyword evidence="3" id="KW-1185">Reference proteome</keyword>